<proteinExistence type="predicted"/>
<comment type="caution">
    <text evidence="1">The sequence shown here is derived from an EMBL/GenBank/DDBJ whole genome shotgun (WGS) entry which is preliminary data.</text>
</comment>
<dbReference type="OrthoDB" id="6912083at2"/>
<accession>A0A4Q9QWK2</accession>
<dbReference type="Proteomes" id="UP000293172">
    <property type="component" value="Unassembled WGS sequence"/>
</dbReference>
<sequence length="97" mass="10698">MQVEKAQRRQLDRDSGRQPRCLAACSLQLAACSLQLAACSLQLAACSLQLAACSLQLAACSCYLGRSFSPLRDAPVVVTCKLWMKVIKALARWRWRA</sequence>
<organism evidence="1 2">
    <name type="scientific">Phytopseudomonas dryadis</name>
    <dbReference type="NCBI Taxonomy" id="2487520"/>
    <lineage>
        <taxon>Bacteria</taxon>
        <taxon>Pseudomonadati</taxon>
        <taxon>Pseudomonadota</taxon>
        <taxon>Gammaproteobacteria</taxon>
        <taxon>Pseudomonadales</taxon>
        <taxon>Pseudomonadaceae</taxon>
        <taxon>Phytopseudomonas</taxon>
    </lineage>
</organism>
<reference evidence="1 2" key="1">
    <citation type="submission" date="2018-06" db="EMBL/GenBank/DDBJ databases">
        <title>Three novel Pseudomonas species isolated from symptomatic oak.</title>
        <authorList>
            <person name="Bueno-Gonzalez V."/>
            <person name="Brady C."/>
        </authorList>
    </citation>
    <scope>NUCLEOTIDE SEQUENCE [LARGE SCALE GENOMIC DNA]</scope>
    <source>
        <strain evidence="1 2">P6B</strain>
    </source>
</reference>
<name>A0A4Q9QWK2_9GAMM</name>
<dbReference type="AlphaFoldDB" id="A0A4Q9QWK2"/>
<evidence type="ECO:0000313" key="2">
    <source>
        <dbReference type="Proteomes" id="UP000293172"/>
    </source>
</evidence>
<protein>
    <submittedName>
        <fullName evidence="1">Uncharacterized protein</fullName>
    </submittedName>
</protein>
<gene>
    <name evidence="1" type="ORF">DNK44_18120</name>
</gene>
<dbReference type="EMBL" id="QJUL01000029">
    <property type="protein sequence ID" value="TBU88650.1"/>
    <property type="molecule type" value="Genomic_DNA"/>
</dbReference>
<evidence type="ECO:0000313" key="1">
    <source>
        <dbReference type="EMBL" id="TBU88650.1"/>
    </source>
</evidence>